<gene>
    <name evidence="1" type="ORF">ERS852411_03017</name>
</gene>
<dbReference type="AlphaFoldDB" id="A0A174ME96"/>
<name>A0A174ME96_FLAPL</name>
<dbReference type="RefSeq" id="WP_021629927.1">
    <property type="nucleotide sequence ID" value="NZ_JADMOW010000045.1"/>
</dbReference>
<proteinExistence type="predicted"/>
<accession>A0A174ME96</accession>
<evidence type="ECO:0000313" key="1">
    <source>
        <dbReference type="EMBL" id="CUP34634.1"/>
    </source>
</evidence>
<dbReference type="EMBL" id="CYZT01000325">
    <property type="protein sequence ID" value="CUP34634.1"/>
    <property type="molecule type" value="Genomic_DNA"/>
</dbReference>
<organism evidence="1 2">
    <name type="scientific">Flavonifractor plautii</name>
    <name type="common">Fusobacterium plautii</name>
    <dbReference type="NCBI Taxonomy" id="292800"/>
    <lineage>
        <taxon>Bacteria</taxon>
        <taxon>Bacillati</taxon>
        <taxon>Bacillota</taxon>
        <taxon>Clostridia</taxon>
        <taxon>Eubacteriales</taxon>
        <taxon>Oscillospiraceae</taxon>
        <taxon>Flavonifractor</taxon>
    </lineage>
</organism>
<protein>
    <submittedName>
        <fullName evidence="1">Uncharacterized protein</fullName>
    </submittedName>
</protein>
<dbReference type="Proteomes" id="UP000095746">
    <property type="component" value="Unassembled WGS sequence"/>
</dbReference>
<reference evidence="1 2" key="1">
    <citation type="submission" date="2015-09" db="EMBL/GenBank/DDBJ databases">
        <authorList>
            <consortium name="Pathogen Informatics"/>
        </authorList>
    </citation>
    <scope>NUCLEOTIDE SEQUENCE [LARGE SCALE GENOMIC DNA]</scope>
    <source>
        <strain evidence="1 2">2789STDY5608854</strain>
    </source>
</reference>
<sequence>MDTAEDKTALGTFPYNTKVNAVIVEDDNAIRTAWIWEVEEGDNDIDDNNPIATEVTKIDADNFKIYLNAFVGADNRVAVITRAMEKAGYTDVTFASAANNEYTVTAQVKSSSGISTSLTFTTVTRWFSDSAIGAENVDNYNNAADLPDNSALIGDGSDLATITGGSVGTDITAGDNMMFTYTTKGTGNVVLTISDRSGVVYRETHGTAGSPSASVAAGQHYFYISLDNGSLNTSSTSNKVDTANDKCTFAGKLADGNYVWSVTENGTTVASGSFTLDRGV</sequence>
<evidence type="ECO:0000313" key="2">
    <source>
        <dbReference type="Proteomes" id="UP000095746"/>
    </source>
</evidence>